<gene>
    <name evidence="2" type="ORF">CWB96_03760</name>
    <name evidence="1" type="ORF">CWB97_05250</name>
</gene>
<sequence>MRKISLLKALDVMNFLINVYSIKNVGTCKTHRTASNCSSNIDIKVLSTNTCTLFSGGNTAYKPASTQSVNVDFTPPIPIDGYKDN</sequence>
<dbReference type="Proteomes" id="UP000307706">
    <property type="component" value="Unassembled WGS sequence"/>
</dbReference>
<dbReference type="EMBL" id="PNCL01000016">
    <property type="protein sequence ID" value="TMP61412.1"/>
    <property type="molecule type" value="Genomic_DNA"/>
</dbReference>
<organism evidence="2 4">
    <name type="scientific">Pseudoalteromonas citrea</name>
    <dbReference type="NCBI Taxonomy" id="43655"/>
    <lineage>
        <taxon>Bacteria</taxon>
        <taxon>Pseudomonadati</taxon>
        <taxon>Pseudomonadota</taxon>
        <taxon>Gammaproteobacteria</taxon>
        <taxon>Alteromonadales</taxon>
        <taxon>Pseudoalteromonadaceae</taxon>
        <taxon>Pseudoalteromonas</taxon>
    </lineage>
</organism>
<evidence type="ECO:0000313" key="4">
    <source>
        <dbReference type="Proteomes" id="UP000307706"/>
    </source>
</evidence>
<protein>
    <submittedName>
        <fullName evidence="2">Uncharacterized protein</fullName>
    </submittedName>
</protein>
<dbReference type="Proteomes" id="UP000305730">
    <property type="component" value="Unassembled WGS sequence"/>
</dbReference>
<keyword evidence="3" id="KW-1185">Reference proteome</keyword>
<evidence type="ECO:0000313" key="2">
    <source>
        <dbReference type="EMBL" id="TMP61412.1"/>
    </source>
</evidence>
<evidence type="ECO:0000313" key="1">
    <source>
        <dbReference type="EMBL" id="TMP45207.1"/>
    </source>
</evidence>
<reference evidence="4" key="2">
    <citation type="submission" date="2019-06" db="EMBL/GenBank/DDBJ databases">
        <title>Co-occurence of chitin degradation, pigmentation and bioactivity in marine Pseudoalteromonas.</title>
        <authorList>
            <person name="Sonnenschein E.C."/>
            <person name="Bech P.K."/>
        </authorList>
    </citation>
    <scope>NUCLEOTIDE SEQUENCE [LARGE SCALE GENOMIC DNA]</scope>
    <source>
        <strain evidence="4">S2231</strain>
    </source>
</reference>
<comment type="caution">
    <text evidence="2">The sequence shown here is derived from an EMBL/GenBank/DDBJ whole genome shotgun (WGS) entry which is preliminary data.</text>
</comment>
<evidence type="ECO:0000313" key="3">
    <source>
        <dbReference type="Proteomes" id="UP000305730"/>
    </source>
</evidence>
<dbReference type="EMBL" id="PNCK01000018">
    <property type="protein sequence ID" value="TMP45207.1"/>
    <property type="molecule type" value="Genomic_DNA"/>
</dbReference>
<dbReference type="AlphaFoldDB" id="A0A5S3XSU5"/>
<reference evidence="2" key="3">
    <citation type="submission" date="2019-09" db="EMBL/GenBank/DDBJ databases">
        <title>Co-occurence of chitin degradation, pigmentation and bioactivity in marine Pseudoalteromonas.</title>
        <authorList>
            <person name="Sonnenschein E.C."/>
            <person name="Bech P.K."/>
        </authorList>
    </citation>
    <scope>NUCLEOTIDE SEQUENCE</scope>
    <source>
        <strain evidence="2">S2231</strain>
        <strain evidence="1 3">S2233</strain>
    </source>
</reference>
<reference evidence="3 4" key="1">
    <citation type="submission" date="2017-12" db="EMBL/GenBank/DDBJ databases">
        <authorList>
            <person name="Paulsen S."/>
            <person name="Gram L.K."/>
        </authorList>
    </citation>
    <scope>NUCLEOTIDE SEQUENCE [LARGE SCALE GENOMIC DNA]</scope>
    <source>
        <strain evidence="2 4">S2231</strain>
        <strain evidence="1 3">S2233</strain>
    </source>
</reference>
<accession>A0A5S3XSU5</accession>
<name>A0A5S3XSU5_9GAMM</name>
<proteinExistence type="predicted"/>